<feature type="compositionally biased region" description="Low complexity" evidence="2">
    <location>
        <begin position="222"/>
        <end position="240"/>
    </location>
</feature>
<dbReference type="Proteomes" id="UP001614264">
    <property type="component" value="Unassembled WGS sequence"/>
</dbReference>
<organism evidence="5 6">
    <name type="scientific">Streptomyces salinarius</name>
    <dbReference type="NCBI Taxonomy" id="2762598"/>
    <lineage>
        <taxon>Bacteria</taxon>
        <taxon>Bacillati</taxon>
        <taxon>Actinomycetota</taxon>
        <taxon>Actinomycetes</taxon>
        <taxon>Kitasatosporales</taxon>
        <taxon>Streptomycetaceae</taxon>
        <taxon>Streptomyces</taxon>
    </lineage>
</organism>
<evidence type="ECO:0000256" key="2">
    <source>
        <dbReference type="SAM" id="MobiDB-lite"/>
    </source>
</evidence>
<feature type="chain" id="PRO_5046205919" evidence="3">
    <location>
        <begin position="38"/>
        <end position="2175"/>
    </location>
</feature>
<feature type="domain" description="Teneurin-like YD-shell" evidence="4">
    <location>
        <begin position="1627"/>
        <end position="1879"/>
    </location>
</feature>
<dbReference type="InterPro" id="IPR022385">
    <property type="entry name" value="Rhs_assc_core"/>
</dbReference>
<dbReference type="PANTHER" id="PTHR32305:SF17">
    <property type="entry name" value="TRNA NUCLEASE WAPA"/>
    <property type="match status" value="1"/>
</dbReference>
<dbReference type="NCBIfam" id="TIGR01643">
    <property type="entry name" value="YD_repeat_2x"/>
    <property type="match status" value="1"/>
</dbReference>
<dbReference type="Pfam" id="PF25023">
    <property type="entry name" value="TEN_YD-shell"/>
    <property type="match status" value="1"/>
</dbReference>
<dbReference type="Pfam" id="PF05593">
    <property type="entry name" value="RHS_repeat"/>
    <property type="match status" value="1"/>
</dbReference>
<dbReference type="Gene3D" id="2.180.10.10">
    <property type="entry name" value="RHS repeat-associated core"/>
    <property type="match status" value="2"/>
</dbReference>
<name>A0ABW8B371_9ACTN</name>
<feature type="region of interest" description="Disordered" evidence="2">
    <location>
        <begin position="206"/>
        <end position="240"/>
    </location>
</feature>
<dbReference type="InterPro" id="IPR031325">
    <property type="entry name" value="RHS_repeat"/>
</dbReference>
<comment type="caution">
    <text evidence="5">The sequence shown here is derived from an EMBL/GenBank/DDBJ whole genome shotgun (WGS) entry which is preliminary data.</text>
</comment>
<proteinExistence type="predicted"/>
<dbReference type="NCBIfam" id="TIGR03696">
    <property type="entry name" value="Rhs_assc_core"/>
    <property type="match status" value="1"/>
</dbReference>
<evidence type="ECO:0000256" key="3">
    <source>
        <dbReference type="SAM" id="SignalP"/>
    </source>
</evidence>
<reference evidence="5 6" key="1">
    <citation type="submission" date="2024-07" db="EMBL/GenBank/DDBJ databases">
        <title>Whole genome sequencing of Prodigiosin pigment-producing Streptomyces salinarius isolated from rhizosphere soil of Arachis hypogaea.</title>
        <authorList>
            <person name="Vidhya A."/>
            <person name="Ramya S."/>
        </authorList>
    </citation>
    <scope>NUCLEOTIDE SEQUENCE [LARGE SCALE GENOMIC DNA]</scope>
    <source>
        <strain evidence="5 6">VRMG2420</strain>
    </source>
</reference>
<feature type="compositionally biased region" description="Polar residues" evidence="2">
    <location>
        <begin position="209"/>
        <end position="221"/>
    </location>
</feature>
<dbReference type="InterPro" id="IPR006530">
    <property type="entry name" value="YD"/>
</dbReference>
<keyword evidence="3" id="KW-0732">Signal</keyword>
<keyword evidence="1" id="KW-0677">Repeat</keyword>
<dbReference type="InterPro" id="IPR050708">
    <property type="entry name" value="T6SS_VgrG/RHS"/>
</dbReference>
<evidence type="ECO:0000259" key="4">
    <source>
        <dbReference type="Pfam" id="PF25023"/>
    </source>
</evidence>
<feature type="region of interest" description="Disordered" evidence="2">
    <location>
        <begin position="295"/>
        <end position="326"/>
    </location>
</feature>
<evidence type="ECO:0000313" key="5">
    <source>
        <dbReference type="EMBL" id="MFI7869409.1"/>
    </source>
</evidence>
<gene>
    <name evidence="5" type="ORF">AB4829_02225</name>
</gene>
<keyword evidence="6" id="KW-1185">Reference proteome</keyword>
<sequence>MNLGTGVSRRRRGARSLAAAVSLGLLAPLGLTTTALAAPGVAGPPDVQEQRVSKVYEVRGAGAKKAREKVAAYRKANAGQAKRAAEERAGSWPEAGEAVVTLSKERASAASPSRVPMRVRPDSKVLTGAGAKARITVLDQRAARRAGVTGVLLTLDADTDAAGRAQVSVDYGSFAGMVGGGWAGRLRLVQLPACALTTPEKDACRTATPLASRNDTKTQTVSAQAPLPASGSGPSARSGAATAAPTVLAVTALAAGSGESPSGTGDYSATELSAASSWEAGGSSGSFTWKHDFPLPPAATDPTPTLSLSYDSGSVDGRTATTNNQGTAVGEGFTLTDSYVERAYGSCDEDGHKDVFDHCWKYDNARLVLNGKSTRLIKDDDSGRWRLEDDDASKVTRSTGADNGDDNGEYWTVVTGDGTKYVFGLNKLDGAGADVRTDSVWTVPVFGDDSGEPGYTKGDGFGDRAVTQAWRWNLDYVENTRGGAATYWYAKETNHYKKNKSETADTPYTRGGYLKEIRYGLRKGALFTDKADAKVTFSHAERCTADDCDKLTADTAKNWPDVPFDAICSDGDKECAAAGPAFFTRKRVTGVSTYSWSAEDAAYRPVDSWSFTQKYLDGGDIGDSSDQTLTLTSLRRTAKAGTEITNPPLSFTYQMRPNRVDATDDILPLTRPRIATITSETGALTTVTLSDEECVRSEVVGAAEDTNTRSCYPQYWNINGAENASVDWFHKYRVLAVSTSDPAGNNDAVENAYDYSGAAWHHSDDPFTPADERTWSDWRGYRQVTVYRGAAGTTRSRTVSLYMQGMDGDKQADGPARSVSVAPLSAPALGLPALTDSPQYAGQLREQVVYSGSTAVSATAHKAWSKRTAHQTVPGAADHDARYVRAGQTTTYTYLTASKSWRSRTVTNSYDDHGMIASVDDTGDTASSGDETCARTWYARNEAAGLTSLVSRTRTVGRPCSVTDASLSLPAGSSERGDVLSDTASVYDDPGARTWKAVQEPVTGQVTWTGRATGYAAAADAQDRRLPTGWQTVSTTAYDALGRTSAVTDAAGRTTTTAYTPAASGPLTKTVVTNPLGHKTTTYLDARRGLAARTYDANNKKTELTYDAMGRLTAVWLPNRSRAAGDSASTTFAYRISAKEPSWVSTAKLKADGKTYNTTYDLYDALLRKLQTQSPTPSGTGRILTDTRYDSRGLAYETSDDIYDSTSAPKGTYTRSEYGESSTQTITEYDGAERETRRTVYFFGEKRWTSTTSYTGDSTATSALKGGTARRVIVDARGRTVETRDYAGQSPADAEYGGTPGVAHTSVRTGYTLDNKERLVTGPDGGRWSYSYDLFGRRTEVTDPDKGTARTEYNALNQAEKVTDATGRSTLTAYDELGRITGTWADSKTPANRLTKHTYDEVVKGKPAESTRYVGGETGKAYTRRVTGYDSLDRAVATELVLPADDALVKAGVPQVVPSTSYYNIDGTLQNSSEPALGGLPAEIVERGYTNLNQVKSINGTTGYLLDTDYSELGQPQRLVLGTADTEEHKKTYVNYNYEEGTGRLLRSRVTDQTHGLVMDLNYTFDEAGNITAVGDSAAAAAGVPETQCFAYDGFRRLTEAWTPSSRDCSDPRSTAGLGGPAPYWTGYTYNDAGQRSTETEHTATGDTTTTYCYTGAARHAVTGTTTKGDCTAPERTYDYTATGNTSSRPGADGTRQELSWSAEGKLSRLTRGTEATDYLYDADGNLLIRSATNGERVLYAGATEVHLRKDGTTWAQRHYGTEETTVALRTNESGSVKLYYLAADHHGTSSLAIEATTQAVVRRYLNAFGEQRARADVGTWVDDRGFLGKTHDEDTGLTHVGAREYDSALGVFISVDPLLETGKHQSLNGYGYAENNPVTLSDPSGQSNQVKCTVGVDCSIDAILADMFVAPPFNPGGNSGSSGTSSGSSVLPPGGLSPSQLQPFQAVPLLLGPDPLPVEYNLDPKITRLIRMMMERQIHNRPPIGQLASDEHGGDGKVRSGGPWNLAFRWLWGSPDLKNNTPGLSFDGDDELTQLLIKSTSMADARSTIAADYAWTGTKKGRQDYSTSQNREKEDLNFLQMAGVYASDLGGLIVGKEDRKAQGILGSYVLDYRITKTKGDTLTVQYTASTDIDNESFLPGPWKWQKRFNKAPQYMGGYFAGFRVEIKWQETIYK</sequence>
<accession>A0ABW8B371</accession>
<protein>
    <submittedName>
        <fullName evidence="5">RHS repeat-associated core domain-containing protein</fullName>
    </submittedName>
</protein>
<dbReference type="EMBL" id="JBITPR010000009">
    <property type="protein sequence ID" value="MFI7869409.1"/>
    <property type="molecule type" value="Genomic_DNA"/>
</dbReference>
<feature type="signal peptide" evidence="3">
    <location>
        <begin position="1"/>
        <end position="37"/>
    </location>
</feature>
<evidence type="ECO:0000313" key="6">
    <source>
        <dbReference type="Proteomes" id="UP001614264"/>
    </source>
</evidence>
<dbReference type="PANTHER" id="PTHR32305">
    <property type="match status" value="1"/>
</dbReference>
<dbReference type="InterPro" id="IPR056823">
    <property type="entry name" value="TEN-like_YD-shell"/>
</dbReference>
<evidence type="ECO:0000256" key="1">
    <source>
        <dbReference type="ARBA" id="ARBA00022737"/>
    </source>
</evidence>
<dbReference type="RefSeq" id="WP_399590750.1">
    <property type="nucleotide sequence ID" value="NZ_JBITPR010000009.1"/>
</dbReference>
<feature type="region of interest" description="Disordered" evidence="2">
    <location>
        <begin position="1916"/>
        <end position="1939"/>
    </location>
</feature>
<feature type="compositionally biased region" description="Low complexity" evidence="2">
    <location>
        <begin position="1922"/>
        <end position="1939"/>
    </location>
</feature>